<feature type="coiled-coil region" evidence="1">
    <location>
        <begin position="21"/>
        <end position="79"/>
    </location>
</feature>
<dbReference type="AlphaFoldDB" id="A0A9W7FR54"/>
<dbReference type="EMBL" id="BRXW01000255">
    <property type="protein sequence ID" value="GMI16555.1"/>
    <property type="molecule type" value="Genomic_DNA"/>
</dbReference>
<dbReference type="OrthoDB" id="154395at2759"/>
<proteinExistence type="predicted"/>
<keyword evidence="3" id="KW-1185">Reference proteome</keyword>
<dbReference type="Gene3D" id="3.30.40.10">
    <property type="entry name" value="Zinc/RING finger domain, C3HC4 (zinc finger)"/>
    <property type="match status" value="1"/>
</dbReference>
<comment type="caution">
    <text evidence="2">The sequence shown here is derived from an EMBL/GenBank/DDBJ whole genome shotgun (WGS) entry which is preliminary data.</text>
</comment>
<gene>
    <name evidence="2" type="ORF">TrLO_g716</name>
</gene>
<dbReference type="Proteomes" id="UP001165122">
    <property type="component" value="Unassembled WGS sequence"/>
</dbReference>
<dbReference type="InterPro" id="IPR013083">
    <property type="entry name" value="Znf_RING/FYVE/PHD"/>
</dbReference>
<reference evidence="3" key="1">
    <citation type="journal article" date="2023" name="Commun. Biol.">
        <title>Genome analysis of Parmales, the sister group of diatoms, reveals the evolutionary specialization of diatoms from phago-mixotrophs to photoautotrophs.</title>
        <authorList>
            <person name="Ban H."/>
            <person name="Sato S."/>
            <person name="Yoshikawa S."/>
            <person name="Yamada K."/>
            <person name="Nakamura Y."/>
            <person name="Ichinomiya M."/>
            <person name="Sato N."/>
            <person name="Blanc-Mathieu R."/>
            <person name="Endo H."/>
            <person name="Kuwata A."/>
            <person name="Ogata H."/>
        </authorList>
    </citation>
    <scope>NUCLEOTIDE SEQUENCE [LARGE SCALE GENOMIC DNA]</scope>
    <source>
        <strain evidence="3">NIES 3700</strain>
    </source>
</reference>
<evidence type="ECO:0000313" key="2">
    <source>
        <dbReference type="EMBL" id="GMI16555.1"/>
    </source>
</evidence>
<keyword evidence="1" id="KW-0175">Coiled coil</keyword>
<accession>A0A9W7FR54</accession>
<evidence type="ECO:0000256" key="1">
    <source>
        <dbReference type="SAM" id="Coils"/>
    </source>
</evidence>
<sequence length="292" mass="33629">MKEILRRLRSLEKEHCDGDTVDDLKRDLSVMQRVIEAKSEEVTKLNMEKEHQQAVKERKAEMERQLEARKQQLEERECKICYGDYNVGEGVECKSKHFVCDGCMERHLITESQKAEYQLELNSDADDIAPHVSAAAFGSFLCARESVKAAALTKTVREEAKLEYEKQMERELECLKELSVEQLKIEQYLRAVRDIMLTLYCPRCSKAFLDFEGCFSLKCSQQTCGCSFCAVYLKDCGGDAHAHVKEFCRGLQGMTGEYHGLFELFQRVQKTRRLKAVTAYLERLEMEVKGGD</sequence>
<name>A0A9W7FR54_9STRA</name>
<organism evidence="2 3">
    <name type="scientific">Triparma laevis f. longispina</name>
    <dbReference type="NCBI Taxonomy" id="1714387"/>
    <lineage>
        <taxon>Eukaryota</taxon>
        <taxon>Sar</taxon>
        <taxon>Stramenopiles</taxon>
        <taxon>Ochrophyta</taxon>
        <taxon>Bolidophyceae</taxon>
        <taxon>Parmales</taxon>
        <taxon>Triparmaceae</taxon>
        <taxon>Triparma</taxon>
    </lineage>
</organism>
<protein>
    <submittedName>
        <fullName evidence="2">Uncharacterized protein</fullName>
    </submittedName>
</protein>
<evidence type="ECO:0000313" key="3">
    <source>
        <dbReference type="Proteomes" id="UP001165122"/>
    </source>
</evidence>